<dbReference type="PROSITE" id="PS00018">
    <property type="entry name" value="EF_HAND_1"/>
    <property type="match status" value="2"/>
</dbReference>
<dbReference type="Proteomes" id="UP000005953">
    <property type="component" value="Unassembled WGS sequence"/>
</dbReference>
<dbReference type="InterPro" id="IPR055575">
    <property type="entry name" value="DUF7151"/>
</dbReference>
<evidence type="ECO:0000256" key="1">
    <source>
        <dbReference type="SAM" id="SignalP"/>
    </source>
</evidence>
<dbReference type="RefSeq" id="WP_008047178.1">
    <property type="nucleotide sequence ID" value="NZ_CH724153.1"/>
</dbReference>
<dbReference type="EMBL" id="AAOE01000018">
    <property type="protein sequence ID" value="EAR08593.1"/>
    <property type="molecule type" value="Genomic_DNA"/>
</dbReference>
<evidence type="ECO:0000259" key="2">
    <source>
        <dbReference type="Pfam" id="PF23657"/>
    </source>
</evidence>
<accession>A4BGU7</accession>
<organism evidence="3 4">
    <name type="scientific">Reinekea blandensis MED297</name>
    <dbReference type="NCBI Taxonomy" id="314283"/>
    <lineage>
        <taxon>Bacteria</taxon>
        <taxon>Pseudomonadati</taxon>
        <taxon>Pseudomonadota</taxon>
        <taxon>Gammaproteobacteria</taxon>
        <taxon>Oceanospirillales</taxon>
        <taxon>Saccharospirillaceae</taxon>
        <taxon>Reinekea</taxon>
    </lineage>
</organism>
<dbReference type="OrthoDB" id="9794455at2"/>
<comment type="caution">
    <text evidence="3">The sequence shown here is derived from an EMBL/GenBank/DDBJ whole genome shotgun (WGS) entry which is preliminary data.</text>
</comment>
<keyword evidence="4" id="KW-1185">Reference proteome</keyword>
<feature type="chain" id="PRO_5002665307" description="DUF7151 domain-containing protein" evidence="1">
    <location>
        <begin position="22"/>
        <end position="383"/>
    </location>
</feature>
<evidence type="ECO:0000313" key="4">
    <source>
        <dbReference type="Proteomes" id="UP000005953"/>
    </source>
</evidence>
<gene>
    <name evidence="3" type="ORF">MED297_02775</name>
</gene>
<feature type="signal peptide" evidence="1">
    <location>
        <begin position="1"/>
        <end position="21"/>
    </location>
</feature>
<feature type="domain" description="DUF7151" evidence="2">
    <location>
        <begin position="138"/>
        <end position="183"/>
    </location>
</feature>
<dbReference type="PROSITE" id="PS51257">
    <property type="entry name" value="PROKAR_LIPOPROTEIN"/>
    <property type="match status" value="1"/>
</dbReference>
<dbReference type="HOGENOM" id="CLU_721347_0_0_6"/>
<reference evidence="3 4" key="1">
    <citation type="submission" date="2006-02" db="EMBL/GenBank/DDBJ databases">
        <authorList>
            <person name="Pinhassi J."/>
            <person name="Pedros-Alio C."/>
            <person name="Ferriera S."/>
            <person name="Johnson J."/>
            <person name="Kravitz S."/>
            <person name="Halpern A."/>
            <person name="Remington K."/>
            <person name="Beeson K."/>
            <person name="Tran B."/>
            <person name="Rogers Y.-H."/>
            <person name="Friedman R."/>
            <person name="Venter J.C."/>
        </authorList>
    </citation>
    <scope>NUCLEOTIDE SEQUENCE [LARGE SCALE GENOMIC DNA]</scope>
    <source>
        <strain evidence="3 4">MED297</strain>
    </source>
</reference>
<dbReference type="InterPro" id="IPR018247">
    <property type="entry name" value="EF_Hand_1_Ca_BS"/>
</dbReference>
<dbReference type="Pfam" id="PF23657">
    <property type="entry name" value="DUF7151"/>
    <property type="match status" value="3"/>
</dbReference>
<sequence length="383" mass="40946">MSVLQRLAVAFAITTIFSCSSSPSPSTNIDDQSSNTPFTVLVVSQRAANTDCPAGGVDIQSGFDSNGNGELDATEVTETFTVCHGQQAGTTLVTIADGAENCLYSGKTIQFGIDADANDELAESEIYQTEELCNAFGSLMTVTDLSFGDSECTYGGRQIDTGLDLNENEILDANEVNSSVKLCDDPQQLTLTIDVSPGANCLYGGEAIVVGSDLDGSGTLSEAEIDETTYVCNAQSMIVRTYSCAVDITSVAESPSGDMTAIYRLDEYANYDISVTGKIITPALSLSHSENYGPYVHDEKWLDARVSQVYDVRGTANRGTWLFYIDRDVDNSGTTPLFVDIDDTQLIVAYIDDDNPDGSDTDSDPDVLGSTFDFTSCTLTELN</sequence>
<feature type="domain" description="DUF7151" evidence="2">
    <location>
        <begin position="43"/>
        <end position="83"/>
    </location>
</feature>
<dbReference type="AlphaFoldDB" id="A4BGU7"/>
<keyword evidence="1" id="KW-0732">Signal</keyword>
<proteinExistence type="predicted"/>
<evidence type="ECO:0000313" key="3">
    <source>
        <dbReference type="EMBL" id="EAR08593.1"/>
    </source>
</evidence>
<protein>
    <recommendedName>
        <fullName evidence="2">DUF7151 domain-containing protein</fullName>
    </recommendedName>
</protein>
<dbReference type="STRING" id="314283.MED297_02775"/>
<feature type="domain" description="DUF7151" evidence="2">
    <location>
        <begin position="190"/>
        <end position="232"/>
    </location>
</feature>
<name>A4BGU7_9GAMM</name>